<accession>A0ABN0N605</accession>
<evidence type="ECO:0000313" key="1">
    <source>
        <dbReference type="EMBL" id="ERE06022.1"/>
    </source>
</evidence>
<organism evidence="1 2">
    <name type="scientific">Pseudogulbenkiania ferrooxidans EGD-HP2</name>
    <dbReference type="NCBI Taxonomy" id="1388764"/>
    <lineage>
        <taxon>Bacteria</taxon>
        <taxon>Pseudomonadati</taxon>
        <taxon>Pseudomonadota</taxon>
        <taxon>Betaproteobacteria</taxon>
        <taxon>Neisseriales</taxon>
        <taxon>Chromobacteriaceae</taxon>
        <taxon>Pseudogulbenkiania</taxon>
    </lineage>
</organism>
<reference evidence="1 2" key="1">
    <citation type="journal article" date="2013" name="Genome Announc.">
        <title>Genome Sequence of the Pigment-Producing Bacterium Pseudogulbenkiania ferrooxidans, Isolated from Loktak Lake.</title>
        <authorList>
            <person name="Puranik S."/>
            <person name="Talkal R."/>
            <person name="Qureshi A."/>
            <person name="Khardenavis A."/>
            <person name="Kapley A."/>
            <person name="Purohit H.J."/>
        </authorList>
    </citation>
    <scope>NUCLEOTIDE SEQUENCE [LARGE SCALE GENOMIC DNA]</scope>
    <source>
        <strain evidence="1 2">EGD-HP2</strain>
    </source>
</reference>
<sequence length="120" mass="14292">MNHPVWWWSIEFPARTWSCLLDDWRCQQRFWRSSLFHGARVCLSQAPLQDKLARLARRGCADGIALCYDSCPPHFELLEQVCRHWPRRAGAQDEWRDCLLRNQRAMQQGLLKLGRAWSRL</sequence>
<evidence type="ECO:0000313" key="2">
    <source>
        <dbReference type="Proteomes" id="UP000016426"/>
    </source>
</evidence>
<dbReference type="RefSeq" id="WP_021477393.1">
    <property type="nucleotide sequence ID" value="NZ_AVPH01000237.1"/>
</dbReference>
<dbReference type="EMBL" id="AVPH01000237">
    <property type="protein sequence ID" value="ERE06022.1"/>
    <property type="molecule type" value="Genomic_DNA"/>
</dbReference>
<gene>
    <name evidence="1" type="ORF">O166_09200</name>
</gene>
<dbReference type="Proteomes" id="UP000016426">
    <property type="component" value="Unassembled WGS sequence"/>
</dbReference>
<name>A0ABN0N605_9NEIS</name>
<comment type="caution">
    <text evidence="1">The sequence shown here is derived from an EMBL/GenBank/DDBJ whole genome shotgun (WGS) entry which is preliminary data.</text>
</comment>
<keyword evidence="2" id="KW-1185">Reference proteome</keyword>
<evidence type="ECO:0008006" key="3">
    <source>
        <dbReference type="Google" id="ProtNLM"/>
    </source>
</evidence>
<proteinExistence type="predicted"/>
<protein>
    <recommendedName>
        <fullName evidence="3">Transposase</fullName>
    </recommendedName>
</protein>